<dbReference type="InterPro" id="IPR012337">
    <property type="entry name" value="RNaseH-like_sf"/>
</dbReference>
<dbReference type="EMBL" id="CP118157">
    <property type="protein sequence ID" value="WOF24470.1"/>
    <property type="molecule type" value="Genomic_DNA"/>
</dbReference>
<accession>A0AA97FLH3</accession>
<reference evidence="6 7" key="1">
    <citation type="submission" date="2023-02" db="EMBL/GenBank/DDBJ databases">
        <title>Microbacterium betulae sp. nov., isolated from birch wood.</title>
        <authorList>
            <person name="Pasciak M."/>
            <person name="Pawlik K.J."/>
            <person name="Martynowski D."/>
            <person name="Laczmanski L."/>
            <person name="Ciekot J."/>
            <person name="Szponar B."/>
            <person name="Wojcik-Fatla A."/>
            <person name="Mackiewicz B."/>
            <person name="Farian E."/>
            <person name="Cholewa G."/>
            <person name="Cholewa A."/>
            <person name="Dutkiewicz J."/>
        </authorList>
    </citation>
    <scope>NUCLEOTIDE SEQUENCE [LARGE SCALE GENOMIC DNA]</scope>
    <source>
        <strain evidence="6 7">AB</strain>
    </source>
</reference>
<evidence type="ECO:0000256" key="2">
    <source>
        <dbReference type="ARBA" id="ARBA00022801"/>
    </source>
</evidence>
<keyword evidence="3 6" id="KW-0269">Exonuclease</keyword>
<evidence type="ECO:0000313" key="7">
    <source>
        <dbReference type="Proteomes" id="UP001305498"/>
    </source>
</evidence>
<dbReference type="AlphaFoldDB" id="A0AA97FLH3"/>
<dbReference type="InterPro" id="IPR013520">
    <property type="entry name" value="Ribonucl_H"/>
</dbReference>
<dbReference type="SUPFAM" id="SSF53098">
    <property type="entry name" value="Ribonuclease H-like"/>
    <property type="match status" value="1"/>
</dbReference>
<evidence type="ECO:0000313" key="6">
    <source>
        <dbReference type="EMBL" id="WOF24470.1"/>
    </source>
</evidence>
<dbReference type="Pfam" id="PF00929">
    <property type="entry name" value="RNase_T"/>
    <property type="match status" value="1"/>
</dbReference>
<dbReference type="Proteomes" id="UP001305498">
    <property type="component" value="Chromosome"/>
</dbReference>
<feature type="domain" description="Exonuclease" evidence="5">
    <location>
        <begin position="70"/>
        <end position="246"/>
    </location>
</feature>
<evidence type="ECO:0000256" key="1">
    <source>
        <dbReference type="ARBA" id="ARBA00022722"/>
    </source>
</evidence>
<dbReference type="KEGG" id="mbet:N8K70_07350"/>
<sequence length="293" mass="31799">MATSWPDPPPLFDIDDGGERPTWFSRSARTRGGVPRRAAHASQEEITMVFDVPSTVAASPAGVSRPGLDRVGVFDLETTGVDVENDRIVTAYVGLLDRDGSVIHDERWMADPGVEIPEGATAVHGITTERARAEGRPAAEVAAEIVAALRTIFAGGIPIVAYNAPFDFSLLKHEALRHGVEPIAQPTPVVDPLVIDKSFDRFRRGKRTLETVAAHYDVDLDAAHEASADAVAAGRVALAIADRYADRLPADPDELHTRQIGWAREQAESLTEYFVKIGRLDPEEALDGSWPIR</sequence>
<evidence type="ECO:0000259" key="5">
    <source>
        <dbReference type="SMART" id="SM00479"/>
    </source>
</evidence>
<keyword evidence="1" id="KW-0540">Nuclease</keyword>
<keyword evidence="2" id="KW-0378">Hydrolase</keyword>
<dbReference type="GO" id="GO:0008408">
    <property type="term" value="F:3'-5' exonuclease activity"/>
    <property type="evidence" value="ECO:0007669"/>
    <property type="project" value="TreeGrafter"/>
</dbReference>
<dbReference type="Gene3D" id="3.30.420.10">
    <property type="entry name" value="Ribonuclease H-like superfamily/Ribonuclease H"/>
    <property type="match status" value="1"/>
</dbReference>
<dbReference type="SMART" id="SM00479">
    <property type="entry name" value="EXOIII"/>
    <property type="match status" value="1"/>
</dbReference>
<feature type="region of interest" description="Disordered" evidence="4">
    <location>
        <begin position="1"/>
        <end position="20"/>
    </location>
</feature>
<evidence type="ECO:0000256" key="3">
    <source>
        <dbReference type="ARBA" id="ARBA00022839"/>
    </source>
</evidence>
<keyword evidence="7" id="KW-1185">Reference proteome</keyword>
<dbReference type="NCBIfam" id="NF005927">
    <property type="entry name" value="PRK07942.1"/>
    <property type="match status" value="1"/>
</dbReference>
<name>A0AA97FLH3_9MICO</name>
<proteinExistence type="predicted"/>
<dbReference type="PANTHER" id="PTHR30231:SF4">
    <property type="entry name" value="PROTEIN NEN2"/>
    <property type="match status" value="1"/>
</dbReference>
<dbReference type="PANTHER" id="PTHR30231">
    <property type="entry name" value="DNA POLYMERASE III SUBUNIT EPSILON"/>
    <property type="match status" value="1"/>
</dbReference>
<gene>
    <name evidence="6" type="ORF">N8K70_07350</name>
</gene>
<dbReference type="InterPro" id="IPR036397">
    <property type="entry name" value="RNaseH_sf"/>
</dbReference>
<organism evidence="6 7">
    <name type="scientific">Microbacterium betulae</name>
    <dbReference type="NCBI Taxonomy" id="2981139"/>
    <lineage>
        <taxon>Bacteria</taxon>
        <taxon>Bacillati</taxon>
        <taxon>Actinomycetota</taxon>
        <taxon>Actinomycetes</taxon>
        <taxon>Micrococcales</taxon>
        <taxon>Microbacteriaceae</taxon>
        <taxon>Microbacterium</taxon>
    </lineage>
</organism>
<protein>
    <submittedName>
        <fullName evidence="6">Exonuclease domain-containing protein</fullName>
    </submittedName>
</protein>
<dbReference type="GO" id="GO:0003676">
    <property type="term" value="F:nucleic acid binding"/>
    <property type="evidence" value="ECO:0007669"/>
    <property type="project" value="InterPro"/>
</dbReference>
<feature type="compositionally biased region" description="Pro residues" evidence="4">
    <location>
        <begin position="1"/>
        <end position="11"/>
    </location>
</feature>
<evidence type="ECO:0000256" key="4">
    <source>
        <dbReference type="SAM" id="MobiDB-lite"/>
    </source>
</evidence>
<dbReference type="GO" id="GO:0005829">
    <property type="term" value="C:cytosol"/>
    <property type="evidence" value="ECO:0007669"/>
    <property type="project" value="TreeGrafter"/>
</dbReference>
<dbReference type="CDD" id="cd06127">
    <property type="entry name" value="DEDDh"/>
    <property type="match status" value="1"/>
</dbReference>